<gene>
    <name evidence="1" type="ORF">SteCoe_30098</name>
</gene>
<sequence>MLNGCQVCYVLQKGKLNACPNCKKLLCKACLPVSNPDFKCSECIRSELHEEVLSENIEKITSLKSEYEALMESAKITQLSLENLNEKCYGLENSLLVSEIIHHEKVRNLDTRIDKARSELNYFSTIENLENLIQMTRSSQKKKTIQYQDLLYSLQNEQCDFETEREKEKMASKEITEMSDLCTVFVPYVDIRGYACKKCLKTIQGKFREVLINGHIGRRSLIKSILDDERDEVRDWIQWQYKTREHIKTSCKCEII</sequence>
<keyword evidence="2" id="KW-1185">Reference proteome</keyword>
<evidence type="ECO:0000313" key="1">
    <source>
        <dbReference type="EMBL" id="OMJ71632.1"/>
    </source>
</evidence>
<dbReference type="AlphaFoldDB" id="A0A1R2B4D9"/>
<comment type="caution">
    <text evidence="1">The sequence shown here is derived from an EMBL/GenBank/DDBJ whole genome shotgun (WGS) entry which is preliminary data.</text>
</comment>
<evidence type="ECO:0000313" key="2">
    <source>
        <dbReference type="Proteomes" id="UP000187209"/>
    </source>
</evidence>
<dbReference type="EMBL" id="MPUH01000971">
    <property type="protein sequence ID" value="OMJ71632.1"/>
    <property type="molecule type" value="Genomic_DNA"/>
</dbReference>
<protein>
    <submittedName>
        <fullName evidence="1">Uncharacterized protein</fullName>
    </submittedName>
</protein>
<reference evidence="1 2" key="1">
    <citation type="submission" date="2016-11" db="EMBL/GenBank/DDBJ databases">
        <title>The macronuclear genome of Stentor coeruleus: a giant cell with tiny introns.</title>
        <authorList>
            <person name="Slabodnick M."/>
            <person name="Ruby J.G."/>
            <person name="Reiff S.B."/>
            <person name="Swart E.C."/>
            <person name="Gosai S."/>
            <person name="Prabakaran S."/>
            <person name="Witkowska E."/>
            <person name="Larue G.E."/>
            <person name="Fisher S."/>
            <person name="Freeman R.M."/>
            <person name="Gunawardena J."/>
            <person name="Chu W."/>
            <person name="Stover N.A."/>
            <person name="Gregory B.D."/>
            <person name="Nowacki M."/>
            <person name="Derisi J."/>
            <person name="Roy S.W."/>
            <person name="Marshall W.F."/>
            <person name="Sood P."/>
        </authorList>
    </citation>
    <scope>NUCLEOTIDE SEQUENCE [LARGE SCALE GENOMIC DNA]</scope>
    <source>
        <strain evidence="1">WM001</strain>
    </source>
</reference>
<name>A0A1R2B4D9_9CILI</name>
<proteinExistence type="predicted"/>
<organism evidence="1 2">
    <name type="scientific">Stentor coeruleus</name>
    <dbReference type="NCBI Taxonomy" id="5963"/>
    <lineage>
        <taxon>Eukaryota</taxon>
        <taxon>Sar</taxon>
        <taxon>Alveolata</taxon>
        <taxon>Ciliophora</taxon>
        <taxon>Postciliodesmatophora</taxon>
        <taxon>Heterotrichea</taxon>
        <taxon>Heterotrichida</taxon>
        <taxon>Stentoridae</taxon>
        <taxon>Stentor</taxon>
    </lineage>
</organism>
<dbReference type="Proteomes" id="UP000187209">
    <property type="component" value="Unassembled WGS sequence"/>
</dbReference>
<accession>A0A1R2B4D9</accession>